<gene>
    <name evidence="6" type="ORF">GCM10023349_25830</name>
</gene>
<evidence type="ECO:0000259" key="5">
    <source>
        <dbReference type="PROSITE" id="PS50977"/>
    </source>
</evidence>
<evidence type="ECO:0000256" key="4">
    <source>
        <dbReference type="PROSITE-ProRule" id="PRU00335"/>
    </source>
</evidence>
<dbReference type="InterPro" id="IPR025996">
    <property type="entry name" value="MT1864/Rv1816-like_C"/>
</dbReference>
<keyword evidence="2 4" id="KW-0238">DNA-binding</keyword>
<protein>
    <submittedName>
        <fullName evidence="6">TetR/AcrR family transcriptional regulator</fullName>
    </submittedName>
</protein>
<feature type="domain" description="HTH tetR-type" evidence="5">
    <location>
        <begin position="8"/>
        <end position="68"/>
    </location>
</feature>
<dbReference type="SUPFAM" id="SSF48498">
    <property type="entry name" value="Tetracyclin repressor-like, C-terminal domain"/>
    <property type="match status" value="1"/>
</dbReference>
<keyword evidence="7" id="KW-1185">Reference proteome</keyword>
<dbReference type="PANTHER" id="PTHR30055:SF209">
    <property type="entry name" value="POSSIBLE TRANSCRIPTIONAL REGULATORY PROTEIN (PROBABLY TETR-FAMILY)"/>
    <property type="match status" value="1"/>
</dbReference>
<dbReference type="InterPro" id="IPR001647">
    <property type="entry name" value="HTH_TetR"/>
</dbReference>
<comment type="caution">
    <text evidence="6">The sequence shown here is derived from an EMBL/GenBank/DDBJ whole genome shotgun (WGS) entry which is preliminary data.</text>
</comment>
<accession>A0ABP8XI15</accession>
<evidence type="ECO:0000256" key="1">
    <source>
        <dbReference type="ARBA" id="ARBA00023015"/>
    </source>
</evidence>
<name>A0ABP8XI15_9ACTN</name>
<keyword evidence="3" id="KW-0804">Transcription</keyword>
<dbReference type="InterPro" id="IPR009057">
    <property type="entry name" value="Homeodomain-like_sf"/>
</dbReference>
<proteinExistence type="predicted"/>
<feature type="DNA-binding region" description="H-T-H motif" evidence="4">
    <location>
        <begin position="31"/>
        <end position="50"/>
    </location>
</feature>
<dbReference type="Proteomes" id="UP001499974">
    <property type="component" value="Unassembled WGS sequence"/>
</dbReference>
<reference evidence="7" key="1">
    <citation type="journal article" date="2019" name="Int. J. Syst. Evol. Microbiol.">
        <title>The Global Catalogue of Microorganisms (GCM) 10K type strain sequencing project: providing services to taxonomists for standard genome sequencing and annotation.</title>
        <authorList>
            <consortium name="The Broad Institute Genomics Platform"/>
            <consortium name="The Broad Institute Genome Sequencing Center for Infectious Disease"/>
            <person name="Wu L."/>
            <person name="Ma J."/>
        </authorList>
    </citation>
    <scope>NUCLEOTIDE SEQUENCE [LARGE SCALE GENOMIC DNA]</scope>
    <source>
        <strain evidence="7">JCM 18531</strain>
    </source>
</reference>
<keyword evidence="1" id="KW-0805">Transcription regulation</keyword>
<dbReference type="SUPFAM" id="SSF46689">
    <property type="entry name" value="Homeodomain-like"/>
    <property type="match status" value="1"/>
</dbReference>
<evidence type="ECO:0000313" key="7">
    <source>
        <dbReference type="Proteomes" id="UP001499974"/>
    </source>
</evidence>
<dbReference type="RefSeq" id="WP_345521713.1">
    <property type="nucleotide sequence ID" value="NZ_BAABKM010000002.1"/>
</dbReference>
<dbReference type="InterPro" id="IPR036271">
    <property type="entry name" value="Tet_transcr_reg_TetR-rel_C_sf"/>
</dbReference>
<dbReference type="PANTHER" id="PTHR30055">
    <property type="entry name" value="HTH-TYPE TRANSCRIPTIONAL REGULATOR RUTR"/>
    <property type="match status" value="1"/>
</dbReference>
<dbReference type="Pfam" id="PF13305">
    <property type="entry name" value="TetR_C_33"/>
    <property type="match status" value="1"/>
</dbReference>
<sequence>MSEEPSPTDVRRRLIEVAADVLSEEGPGALSARRLARDAATSTMAVYTHFGGMPGLVRAVVTEGFARLYDRVAEVEPTDDPLADLVASGIAYRAHALADPHLYLVMFGSASLGRYRLTEAELEIGLAAFNQLVAAVQRVMDAGVIRSDDPGAVAGQFWAALHGYVMIELSGLSHVVDDPEGQILQPLLGNLLKALA</sequence>
<dbReference type="PROSITE" id="PS50977">
    <property type="entry name" value="HTH_TETR_2"/>
    <property type="match status" value="1"/>
</dbReference>
<evidence type="ECO:0000256" key="2">
    <source>
        <dbReference type="ARBA" id="ARBA00023125"/>
    </source>
</evidence>
<organism evidence="6 7">
    <name type="scientific">Nocardioides conyzicola</name>
    <dbReference type="NCBI Taxonomy" id="1651781"/>
    <lineage>
        <taxon>Bacteria</taxon>
        <taxon>Bacillati</taxon>
        <taxon>Actinomycetota</taxon>
        <taxon>Actinomycetes</taxon>
        <taxon>Propionibacteriales</taxon>
        <taxon>Nocardioidaceae</taxon>
        <taxon>Nocardioides</taxon>
    </lineage>
</organism>
<evidence type="ECO:0000313" key="6">
    <source>
        <dbReference type="EMBL" id="GAA4706531.1"/>
    </source>
</evidence>
<dbReference type="Pfam" id="PF00440">
    <property type="entry name" value="TetR_N"/>
    <property type="match status" value="1"/>
</dbReference>
<dbReference type="InterPro" id="IPR050109">
    <property type="entry name" value="HTH-type_TetR-like_transc_reg"/>
</dbReference>
<dbReference type="Gene3D" id="1.10.357.10">
    <property type="entry name" value="Tetracycline Repressor, domain 2"/>
    <property type="match status" value="1"/>
</dbReference>
<dbReference type="EMBL" id="BAABKM010000002">
    <property type="protein sequence ID" value="GAA4706531.1"/>
    <property type="molecule type" value="Genomic_DNA"/>
</dbReference>
<evidence type="ECO:0000256" key="3">
    <source>
        <dbReference type="ARBA" id="ARBA00023163"/>
    </source>
</evidence>